<organism evidence="1 2">
    <name type="scientific">Novilysobacter erysipheiresistens</name>
    <dbReference type="NCBI Taxonomy" id="1749332"/>
    <lineage>
        <taxon>Bacteria</taxon>
        <taxon>Pseudomonadati</taxon>
        <taxon>Pseudomonadota</taxon>
        <taxon>Gammaproteobacteria</taxon>
        <taxon>Lysobacterales</taxon>
        <taxon>Lysobacteraceae</taxon>
        <taxon>Novilysobacter</taxon>
    </lineage>
</organism>
<comment type="caution">
    <text evidence="1">The sequence shown here is derived from an EMBL/GenBank/DDBJ whole genome shotgun (WGS) entry which is preliminary data.</text>
</comment>
<gene>
    <name evidence="1" type="ORF">SNE34_06275</name>
</gene>
<dbReference type="Proteomes" id="UP001355056">
    <property type="component" value="Unassembled WGS sequence"/>
</dbReference>
<protein>
    <submittedName>
        <fullName evidence="1">DUF4286 family protein</fullName>
    </submittedName>
</protein>
<keyword evidence="2" id="KW-1185">Reference proteome</keyword>
<dbReference type="InterPro" id="IPR011008">
    <property type="entry name" value="Dimeric_a/b-barrel"/>
</dbReference>
<sequence length="113" mass="11955">MSGTGASAVGAGGAVVYEVNLDIDADVIAAYRRWLDAHVAEICALPGFTGARVFEVVEPATAEGRVALCVQYLLRDAAALDDYLADHAARMRADGLARFGGRFNASRRILRSA</sequence>
<dbReference type="SUPFAM" id="SSF54909">
    <property type="entry name" value="Dimeric alpha+beta barrel"/>
    <property type="match status" value="1"/>
</dbReference>
<proteinExistence type="predicted"/>
<reference evidence="1 2" key="1">
    <citation type="journal article" date="2016" name="Int. J. Syst. Evol. Microbiol.">
        <title>Lysobacter erysipheiresistens sp. nov., an antagonist of powdery mildew, isolated from tobacco-cultivated soil.</title>
        <authorList>
            <person name="Xie B."/>
            <person name="Li T."/>
            <person name="Lin X."/>
            <person name="Wang C.J."/>
            <person name="Chen Y.J."/>
            <person name="Liu W.J."/>
            <person name="Zhao Z.W."/>
        </authorList>
    </citation>
    <scope>NUCLEOTIDE SEQUENCE [LARGE SCALE GENOMIC DNA]</scope>
    <source>
        <strain evidence="1 2">RS-LYSO-3</strain>
    </source>
</reference>
<dbReference type="InterPro" id="IPR025563">
    <property type="entry name" value="DUF4286"/>
</dbReference>
<evidence type="ECO:0000313" key="2">
    <source>
        <dbReference type="Proteomes" id="UP001355056"/>
    </source>
</evidence>
<dbReference type="Pfam" id="PF14114">
    <property type="entry name" value="DUF4286"/>
    <property type="match status" value="1"/>
</dbReference>
<name>A0ABU7YXH0_9GAMM</name>
<dbReference type="RefSeq" id="WP_332615791.1">
    <property type="nucleotide sequence ID" value="NZ_JAXGFP010000003.1"/>
</dbReference>
<accession>A0ABU7YXH0</accession>
<dbReference type="EMBL" id="JAXGFP010000003">
    <property type="protein sequence ID" value="MEG3183611.1"/>
    <property type="molecule type" value="Genomic_DNA"/>
</dbReference>
<evidence type="ECO:0000313" key="1">
    <source>
        <dbReference type="EMBL" id="MEG3183611.1"/>
    </source>
</evidence>